<evidence type="ECO:0000256" key="2">
    <source>
        <dbReference type="PROSITE-ProRule" id="PRU00591"/>
    </source>
</evidence>
<dbReference type="SUPFAM" id="SSF49373">
    <property type="entry name" value="Invasin/intimin cell-adhesion fragments"/>
    <property type="match status" value="1"/>
</dbReference>
<dbReference type="Gene3D" id="2.10.270.10">
    <property type="entry name" value="Cholin Binding"/>
    <property type="match status" value="5"/>
</dbReference>
<sequence length="1612" mass="184009">MNVFKRECRYTPAHLIVGLFIGILFLFLNINKINAVGEIKNVNGYNVETAYEINEVYIENNQIHLKGWYVAKGYQNFAQKNVTHLYSLSITGINKQYNDIGDYNTGGTITNLHKSANAGFCSSQYGQPGINQNGNCNYYYDDVGFHFAIPLQDFQNAVSSGVTDFYFQISVSCLNSRAGYSTISQFVYVTNTRVGNGQGINLDIGNGYTANLYSNLEYKEIIVQPINAYVKTGPGKGYSVSKYGSKSRYWGYQYMYSGLSYAGSSELTDWFGLHFSDYGYQYNRWRVANGGSNYGYIPTSYFNVRNYTSNGENAALHLKILNKSPEITATTTQTYYSGQDLTTDMLKSGIIANDREDGKYVLNGTENKLRMEISSKEVTISNDKINTKNLDGSYQFTVKVTDTAGASTTSNLTVKFIKNTAPTISGIKNDEEKIMYIRNYNLKSSDILQNITSNDIQDGDLSSELRVLKGNEVYDDSLDRNIPKIYNDFSVEVKDIPLIDIANHNISYSGMTAMTDTFNVTGGRNYQISVPTTQYKIIEYNSSGTQIRDSGWIQTKSGVFANSYTVQANASKVKIIMNSNKVSDPTSIHMIRDVWAQNVALTTNINFILNIMDYYPPELSGHDYYYFVGYPVNEKEILEDIVITDTRFDVDKIRETLKITNFDVIDPNTPGEYIIQITATNSGIEENPDLAEEKYTGSLNVVVHIIDTDDSQFIKKSIRYINNKHVKTLSKDSNWYKNEVLTNRLKSSLEKNSDDAILSFVFTGKDMQKLKEYINTKKGTTLFTTDFNQTFFEKIMAYSPDGHLNDGWIKIDGYWCYQYFDDKNRANLYTSTWKEIDNALYYFDEAGHLAQNKWVTIDDKLYYFTNDGSVAHGWTYINGNYYYFDDNYEKVTGFKDIDGNTYYFDNNGIRIIGWYTIEGSQYYFGNDGIMRKDQILEIDGITYIFMENGQVPYYLVTYKDKLYCIDPVRGMIKNEIYDYNGNKYLFGDDGSALKGWQIFNNKKYYINSDYQLCLNMFAVIDGEKYYFNKDGVIQTENGFITVDGKIYYVQDGGTILRDSWKTINGYEYYFNKEGIAATEIVKINSEYYYFDETGKKQINTWHDSYYFNSNGKAVNGWQDLHDPEDTSQDTFKFYFKDYQAIKNTIFEFSNESYYADVNGHIRSGLMNIGNDIYFFDETNYVMKKNQLVKYYTDSYFFGEDGKAIKNTWKKIDDYNYYFKSDGKMARDANLTINSNNYHFDAEGKMCTDYIDGLWYYNNLGIGEPLLRSYDISGYVIEDDNATDGNIADTGDNRIVVGIFNDGRLKVTGVGDSMIFTNKDNYIAPWLIDTYTDENNQTKNISDLILSVEFSDSVSIKNLDYWFINCKNLENVSNLPITVESMISTFDGDTKLFNVTDMSKMVQLTTIKRAFAGTGLILTPILPDNITDMDYAFTNCLNLVEVINIPKNVVTMQGTFENCPSLQTVPNIPSEVENLNYTFQYDSNLKGQLIIETNKKDVTVSGTFTRAATTDLLELYGNGTNNELVNKMLPNTRKISNIIAGNEILSKNIKLKVNEEAQIKIYHNFINPEFTFTSDKSIVKIDNKGNIKALKSGETIITIAHDSKKCTIKAIVE</sequence>
<comment type="caution">
    <text evidence="4">The sequence shown here is derived from an EMBL/GenBank/DDBJ whole genome shotgun (WGS) entry which is preliminary data.</text>
</comment>
<proteinExistence type="predicted"/>
<evidence type="ECO:0000313" key="5">
    <source>
        <dbReference type="Proteomes" id="UP001211987"/>
    </source>
</evidence>
<evidence type="ECO:0000313" key="4">
    <source>
        <dbReference type="EMBL" id="MDB7084872.1"/>
    </source>
</evidence>
<evidence type="ECO:0000256" key="3">
    <source>
        <dbReference type="SAM" id="Phobius"/>
    </source>
</evidence>
<dbReference type="Gene3D" id="2.60.40.1080">
    <property type="match status" value="1"/>
</dbReference>
<dbReference type="SUPFAM" id="SSF69360">
    <property type="entry name" value="Cell wall binding repeat"/>
    <property type="match status" value="3"/>
</dbReference>
<organism evidence="4 5">
    <name type="scientific">Thomasclavelia ramosa</name>
    <dbReference type="NCBI Taxonomy" id="1547"/>
    <lineage>
        <taxon>Bacteria</taxon>
        <taxon>Bacillati</taxon>
        <taxon>Bacillota</taxon>
        <taxon>Erysipelotrichia</taxon>
        <taxon>Erysipelotrichales</taxon>
        <taxon>Coprobacillaceae</taxon>
        <taxon>Thomasclavelia</taxon>
    </lineage>
</organism>
<feature type="repeat" description="Cell wall-binding" evidence="2">
    <location>
        <begin position="1205"/>
        <end position="1224"/>
    </location>
</feature>
<accession>A0AB35IK95</accession>
<feature type="repeat" description="Cell wall-binding" evidence="2">
    <location>
        <begin position="871"/>
        <end position="890"/>
    </location>
</feature>
<dbReference type="Proteomes" id="UP001211987">
    <property type="component" value="Unassembled WGS sequence"/>
</dbReference>
<feature type="repeat" description="Cell wall-binding" evidence="2">
    <location>
        <begin position="911"/>
        <end position="930"/>
    </location>
</feature>
<dbReference type="EMBL" id="JAQLKE010000026">
    <property type="protein sequence ID" value="MDB7084872.1"/>
    <property type="molecule type" value="Genomic_DNA"/>
</dbReference>
<protein>
    <submittedName>
        <fullName evidence="4">Leucine-rich repeat protein</fullName>
    </submittedName>
</protein>
<dbReference type="Gene3D" id="3.80.10.10">
    <property type="entry name" value="Ribonuclease Inhibitor"/>
    <property type="match status" value="1"/>
</dbReference>
<dbReference type="Pfam" id="PF19127">
    <property type="entry name" value="Choline_bind_3"/>
    <property type="match status" value="3"/>
</dbReference>
<dbReference type="RefSeq" id="WP_272019063.1">
    <property type="nucleotide sequence ID" value="NZ_JAQLKE010000026.1"/>
</dbReference>
<keyword evidence="3" id="KW-0472">Membrane</keyword>
<keyword evidence="3" id="KW-0812">Transmembrane</keyword>
<dbReference type="Pfam" id="PF01473">
    <property type="entry name" value="Choline_bind_1"/>
    <property type="match status" value="4"/>
</dbReference>
<name>A0AB35IK95_9FIRM</name>
<dbReference type="InterPro" id="IPR032675">
    <property type="entry name" value="LRR_dom_sf"/>
</dbReference>
<reference evidence="4" key="1">
    <citation type="submission" date="2023-01" db="EMBL/GenBank/DDBJ databases">
        <title>Human gut microbiome strain richness.</title>
        <authorList>
            <person name="Chen-Liaw A."/>
        </authorList>
    </citation>
    <scope>NUCLEOTIDE SEQUENCE</scope>
    <source>
        <strain evidence="4">1001217st2_G6_1001217B_191108</strain>
    </source>
</reference>
<feature type="transmembrane region" description="Helical" evidence="3">
    <location>
        <begin position="12"/>
        <end position="30"/>
    </location>
</feature>
<dbReference type="PROSITE" id="PS51170">
    <property type="entry name" value="CW"/>
    <property type="match status" value="5"/>
</dbReference>
<gene>
    <name evidence="4" type="ORF">PM738_13760</name>
</gene>
<feature type="repeat" description="Cell wall-binding" evidence="2">
    <location>
        <begin position="851"/>
        <end position="870"/>
    </location>
</feature>
<keyword evidence="1" id="KW-0677">Repeat</keyword>
<dbReference type="InterPro" id="IPR018337">
    <property type="entry name" value="Cell_wall/Cho-bd_repeat"/>
</dbReference>
<evidence type="ECO:0000256" key="1">
    <source>
        <dbReference type="ARBA" id="ARBA00022737"/>
    </source>
</evidence>
<dbReference type="InterPro" id="IPR008964">
    <property type="entry name" value="Invasin/intimin_cell_adhesion"/>
</dbReference>
<keyword evidence="3" id="KW-1133">Transmembrane helix</keyword>
<feature type="repeat" description="Cell wall-binding" evidence="2">
    <location>
        <begin position="891"/>
        <end position="910"/>
    </location>
</feature>